<sequence length="130" mass="14691">MFTNGLKPPSKRLVARSNRARRASKIKAFRGMCPGFFVVRQAIRQAIFIFILNCSAKKRKELQHELMRLHVDIISYINGCKRLYSVCIKTWRLGAWLGPKALSKGCVACGSGEPSKSLPPVLHGWFRFLG</sequence>
<protein>
    <submittedName>
        <fullName evidence="1">Uncharacterized protein</fullName>
    </submittedName>
</protein>
<keyword evidence="2" id="KW-1185">Reference proteome</keyword>
<gene>
    <name evidence="1" type="ORF">TcarDRAFT_0087</name>
</gene>
<evidence type="ECO:0000313" key="1">
    <source>
        <dbReference type="EMBL" id="EAX46347.1"/>
    </source>
</evidence>
<comment type="caution">
    <text evidence="1">The sequence shown here is derived from an EMBL/GenBank/DDBJ whole genome shotgun (WGS) entry which is preliminary data.</text>
</comment>
<reference evidence="1 2" key="1">
    <citation type="submission" date="2007-01" db="EMBL/GenBank/DDBJ databases">
        <title>Annotation of the draft genome assembly of Thermosinus carboxydivorans Nor1.</title>
        <authorList>
            <consortium name="US DOE Joint Genome Institute (JGI-ORNL)"/>
            <person name="Larimer F."/>
            <person name="Land M."/>
            <person name="Hauser L."/>
        </authorList>
    </citation>
    <scope>NUCLEOTIDE SEQUENCE [LARGE SCALE GENOMIC DNA]</scope>
    <source>
        <strain evidence="1 2">Nor1</strain>
    </source>
</reference>
<evidence type="ECO:0000313" key="2">
    <source>
        <dbReference type="Proteomes" id="UP000005139"/>
    </source>
</evidence>
<accession>A1HUF3</accession>
<dbReference type="Proteomes" id="UP000005139">
    <property type="component" value="Unassembled WGS sequence"/>
</dbReference>
<dbReference type="AlphaFoldDB" id="A1HUF3"/>
<reference evidence="1 2" key="2">
    <citation type="submission" date="2007-01" db="EMBL/GenBank/DDBJ databases">
        <title>Sequencing of the draft genome and assembly of Thermosinus carboxydivorans Nor1.</title>
        <authorList>
            <consortium name="US DOE Joint Genome Institute (JGI-PGF)"/>
            <person name="Copeland A."/>
            <person name="Lucas S."/>
            <person name="Lapidus A."/>
            <person name="Barry K."/>
            <person name="Glavina del Rio T."/>
            <person name="Dalin E."/>
            <person name="Tice H."/>
            <person name="Bruce D."/>
            <person name="Pitluck S."/>
            <person name="Richardson P."/>
        </authorList>
    </citation>
    <scope>NUCLEOTIDE SEQUENCE [LARGE SCALE GENOMIC DNA]</scope>
    <source>
        <strain evidence="1 2">Nor1</strain>
    </source>
</reference>
<name>A1HUF3_9FIRM</name>
<dbReference type="EMBL" id="AAWL01000040">
    <property type="protein sequence ID" value="EAX46347.1"/>
    <property type="molecule type" value="Genomic_DNA"/>
</dbReference>
<proteinExistence type="predicted"/>
<organism evidence="1 2">
    <name type="scientific">Thermosinus carboxydivorans Nor1</name>
    <dbReference type="NCBI Taxonomy" id="401526"/>
    <lineage>
        <taxon>Bacteria</taxon>
        <taxon>Bacillati</taxon>
        <taxon>Bacillota</taxon>
        <taxon>Negativicutes</taxon>
        <taxon>Selenomonadales</taxon>
        <taxon>Sporomusaceae</taxon>
        <taxon>Thermosinus</taxon>
    </lineage>
</organism>